<gene>
    <name evidence="1" type="ORF">ACFO4N_07795</name>
</gene>
<sequence>MAKRIRITLGQCKREIDDALALWEQIALETLHKEFGFGPKRQERFMNRFHTVARAKLMEQYAQMNIKYRHML</sequence>
<evidence type="ECO:0000313" key="1">
    <source>
        <dbReference type="EMBL" id="MFC4618637.1"/>
    </source>
</evidence>
<name>A0ABV9GJZ9_9BACL</name>
<dbReference type="Proteomes" id="UP001596022">
    <property type="component" value="Unassembled WGS sequence"/>
</dbReference>
<comment type="caution">
    <text evidence="1">The sequence shown here is derived from an EMBL/GenBank/DDBJ whole genome shotgun (WGS) entry which is preliminary data.</text>
</comment>
<accession>A0ABV9GJZ9</accession>
<dbReference type="EMBL" id="JBHSFW010000002">
    <property type="protein sequence ID" value="MFC4618637.1"/>
    <property type="molecule type" value="Genomic_DNA"/>
</dbReference>
<organism evidence="1 2">
    <name type="scientific">Camelliibacillus cellulosilyticus</name>
    <dbReference type="NCBI Taxonomy" id="2174486"/>
    <lineage>
        <taxon>Bacteria</taxon>
        <taxon>Bacillati</taxon>
        <taxon>Bacillota</taxon>
        <taxon>Bacilli</taxon>
        <taxon>Bacillales</taxon>
        <taxon>Sporolactobacillaceae</taxon>
        <taxon>Camelliibacillus</taxon>
    </lineage>
</organism>
<dbReference type="RefSeq" id="WP_339171481.1">
    <property type="nucleotide sequence ID" value="NZ_JBHSFW010000002.1"/>
</dbReference>
<proteinExistence type="predicted"/>
<evidence type="ECO:0000313" key="2">
    <source>
        <dbReference type="Proteomes" id="UP001596022"/>
    </source>
</evidence>
<keyword evidence="2" id="KW-1185">Reference proteome</keyword>
<protein>
    <submittedName>
        <fullName evidence="1">Uncharacterized protein</fullName>
    </submittedName>
</protein>
<reference evidence="2" key="1">
    <citation type="journal article" date="2019" name="Int. J. Syst. Evol. Microbiol.">
        <title>The Global Catalogue of Microorganisms (GCM) 10K type strain sequencing project: providing services to taxonomists for standard genome sequencing and annotation.</title>
        <authorList>
            <consortium name="The Broad Institute Genomics Platform"/>
            <consortium name="The Broad Institute Genome Sequencing Center for Infectious Disease"/>
            <person name="Wu L."/>
            <person name="Ma J."/>
        </authorList>
    </citation>
    <scope>NUCLEOTIDE SEQUENCE [LARGE SCALE GENOMIC DNA]</scope>
    <source>
        <strain evidence="2">CGMCC 1.16306</strain>
    </source>
</reference>